<dbReference type="EMBL" id="BLLK01000045">
    <property type="protein sequence ID" value="GFH52662.1"/>
    <property type="molecule type" value="Genomic_DNA"/>
</dbReference>
<dbReference type="Gene3D" id="1.25.40.20">
    <property type="entry name" value="Ankyrin repeat-containing domain"/>
    <property type="match status" value="1"/>
</dbReference>
<protein>
    <recommendedName>
        <fullName evidence="3">Ankyrin repeat-containing protein</fullName>
    </recommendedName>
</protein>
<evidence type="ECO:0000313" key="2">
    <source>
        <dbReference type="Proteomes" id="UP001054902"/>
    </source>
</evidence>
<dbReference type="AlphaFoldDB" id="A0AAD3CUV4"/>
<gene>
    <name evidence="1" type="ORF">CTEN210_09138</name>
</gene>
<keyword evidence="2" id="KW-1185">Reference proteome</keyword>
<reference evidence="1 2" key="1">
    <citation type="journal article" date="2021" name="Sci. Rep.">
        <title>The genome of the diatom Chaetoceros tenuissimus carries an ancient integrated fragment of an extant virus.</title>
        <authorList>
            <person name="Hongo Y."/>
            <person name="Kimura K."/>
            <person name="Takaki Y."/>
            <person name="Yoshida Y."/>
            <person name="Baba S."/>
            <person name="Kobayashi G."/>
            <person name="Nagasaki K."/>
            <person name="Hano T."/>
            <person name="Tomaru Y."/>
        </authorList>
    </citation>
    <scope>NUCLEOTIDE SEQUENCE [LARGE SCALE GENOMIC DNA]</scope>
    <source>
        <strain evidence="1 2">NIES-3715</strain>
    </source>
</reference>
<accession>A0AAD3CUV4</accession>
<evidence type="ECO:0008006" key="3">
    <source>
        <dbReference type="Google" id="ProtNLM"/>
    </source>
</evidence>
<dbReference type="SUPFAM" id="SSF140860">
    <property type="entry name" value="Pseudo ankyrin repeat-like"/>
    <property type="match status" value="1"/>
</dbReference>
<comment type="caution">
    <text evidence="1">The sequence shown here is derived from an EMBL/GenBank/DDBJ whole genome shotgun (WGS) entry which is preliminary data.</text>
</comment>
<dbReference type="PANTHER" id="PTHR46586">
    <property type="entry name" value="ANKYRIN REPEAT-CONTAINING PROTEIN"/>
    <property type="match status" value="1"/>
</dbReference>
<evidence type="ECO:0000313" key="1">
    <source>
        <dbReference type="EMBL" id="GFH52662.1"/>
    </source>
</evidence>
<dbReference type="Proteomes" id="UP001054902">
    <property type="component" value="Unassembled WGS sequence"/>
</dbReference>
<proteinExistence type="predicted"/>
<name>A0AAD3CUV4_9STRA</name>
<dbReference type="PANTHER" id="PTHR46586:SF3">
    <property type="entry name" value="ANKYRIN REPEAT-CONTAINING PROTEIN"/>
    <property type="match status" value="1"/>
</dbReference>
<sequence length="405" mass="46675">MASVFPYHIADGTALNYDTFVQLAEIVANGHLEVIDFLHDEGIILDFYVLLKMFDRCKATSLHSMVSKGIFTEYRHCVFNCLITDGEIDILKESYKAFLSDMDECTFRCCAEGGNIEVMNWLLQQHECEWTLGLFRCAAKSGNIQMMELCLRNGCPTGEILYASALENKNKETALDTLIWLHEHNIPWHECVCQFAAKHGNLKALRWARENGCPWNEDTFNYAAQYGTIEILDYCFENNCPVDHNDIYHFPFFDRELKPTESDLQERSLKVYKWLFQHSIPWSDEAGMLAAHEGHLATLMWAVENGCPWHDDILGYAIGSYDISIVKYCVEHLSSIDETVYVLAIEKMNKTHERRVSDVTDIQMIKMLQIFRDYGVPWSRDIISNAERIGRSNVANWLRCVGCPE</sequence>
<dbReference type="InterPro" id="IPR052050">
    <property type="entry name" value="SecEffector_AnkRepeat"/>
</dbReference>
<dbReference type="InterPro" id="IPR036770">
    <property type="entry name" value="Ankyrin_rpt-contain_sf"/>
</dbReference>
<organism evidence="1 2">
    <name type="scientific">Chaetoceros tenuissimus</name>
    <dbReference type="NCBI Taxonomy" id="426638"/>
    <lineage>
        <taxon>Eukaryota</taxon>
        <taxon>Sar</taxon>
        <taxon>Stramenopiles</taxon>
        <taxon>Ochrophyta</taxon>
        <taxon>Bacillariophyta</taxon>
        <taxon>Coscinodiscophyceae</taxon>
        <taxon>Chaetocerotophycidae</taxon>
        <taxon>Chaetocerotales</taxon>
        <taxon>Chaetocerotaceae</taxon>
        <taxon>Chaetoceros</taxon>
    </lineage>
</organism>